<comment type="caution">
    <text evidence="2">The sequence shown here is derived from an EMBL/GenBank/DDBJ whole genome shotgun (WGS) entry which is preliminary data.</text>
</comment>
<evidence type="ECO:0000313" key="2">
    <source>
        <dbReference type="EMBL" id="CAI8053040.1"/>
    </source>
</evidence>
<organism evidence="2 3">
    <name type="scientific">Geodia barretti</name>
    <name type="common">Barrett's horny sponge</name>
    <dbReference type="NCBI Taxonomy" id="519541"/>
    <lineage>
        <taxon>Eukaryota</taxon>
        <taxon>Metazoa</taxon>
        <taxon>Porifera</taxon>
        <taxon>Demospongiae</taxon>
        <taxon>Heteroscleromorpha</taxon>
        <taxon>Tetractinellida</taxon>
        <taxon>Astrophorina</taxon>
        <taxon>Geodiidae</taxon>
        <taxon>Geodia</taxon>
    </lineage>
</organism>
<accession>A0AA35TRE8</accession>
<proteinExistence type="predicted"/>
<evidence type="ECO:0000256" key="1">
    <source>
        <dbReference type="SAM" id="Phobius"/>
    </source>
</evidence>
<keyword evidence="1" id="KW-0812">Transmembrane</keyword>
<sequence length="239" mass="26828">HHIYTLTLAGLSSKNAGFYWCQLEIAEEKESNAAARNLLPSDKCRVGVDDKLVGCEYGEHKDEWKCAQTLATVTNEDSEDVDAYGSRAPELLATVQRPSPTVTLHDTSGRKTPPIKMQWTVMEVVLFVVVLLCVAIIVLLLVCVFIKRKRKRADPRTPDTTIVLKQFKNSSDKEASAIGHARYTPVSTLTRTHPIPQLASEWCKSSSTLQKEDPIYSSPYQHLNTTSMDYTNMYSKLHQ</sequence>
<dbReference type="Proteomes" id="UP001174909">
    <property type="component" value="Unassembled WGS sequence"/>
</dbReference>
<feature type="non-terminal residue" evidence="2">
    <location>
        <position position="1"/>
    </location>
</feature>
<dbReference type="EMBL" id="CASHTH010004061">
    <property type="protein sequence ID" value="CAI8053040.1"/>
    <property type="molecule type" value="Genomic_DNA"/>
</dbReference>
<gene>
    <name evidence="2" type="ORF">GBAR_LOCUS29009</name>
</gene>
<reference evidence="2" key="1">
    <citation type="submission" date="2023-03" db="EMBL/GenBank/DDBJ databases">
        <authorList>
            <person name="Steffen K."/>
            <person name="Cardenas P."/>
        </authorList>
    </citation>
    <scope>NUCLEOTIDE SEQUENCE</scope>
</reference>
<keyword evidence="1" id="KW-0472">Membrane</keyword>
<evidence type="ECO:0000313" key="3">
    <source>
        <dbReference type="Proteomes" id="UP001174909"/>
    </source>
</evidence>
<evidence type="ECO:0008006" key="4">
    <source>
        <dbReference type="Google" id="ProtNLM"/>
    </source>
</evidence>
<keyword evidence="3" id="KW-1185">Reference proteome</keyword>
<keyword evidence="1" id="KW-1133">Transmembrane helix</keyword>
<name>A0AA35TRE8_GEOBA</name>
<dbReference type="AlphaFoldDB" id="A0AA35TRE8"/>
<protein>
    <recommendedName>
        <fullName evidence="4">Immunoglobulin subtype domain-containing protein</fullName>
    </recommendedName>
</protein>
<feature type="transmembrane region" description="Helical" evidence="1">
    <location>
        <begin position="124"/>
        <end position="146"/>
    </location>
</feature>